<dbReference type="GO" id="GO:0004527">
    <property type="term" value="F:exonuclease activity"/>
    <property type="evidence" value="ECO:0007669"/>
    <property type="project" value="InterPro"/>
</dbReference>
<accession>A0A5J4X2G1</accession>
<evidence type="ECO:0000313" key="3">
    <source>
        <dbReference type="EMBL" id="KAA6400922.1"/>
    </source>
</evidence>
<dbReference type="SUPFAM" id="SSF53098">
    <property type="entry name" value="Ribonuclease H-like"/>
    <property type="match status" value="1"/>
</dbReference>
<dbReference type="PANTHER" id="PTHR12801:SF45">
    <property type="entry name" value="RNA EXONUCLEASE 4"/>
    <property type="match status" value="1"/>
</dbReference>
<dbReference type="GO" id="GO:0005634">
    <property type="term" value="C:nucleus"/>
    <property type="evidence" value="ECO:0007669"/>
    <property type="project" value="TreeGrafter"/>
</dbReference>
<reference evidence="3 4" key="1">
    <citation type="submission" date="2019-03" db="EMBL/GenBank/DDBJ databases">
        <title>Single cell metagenomics reveals metabolic interactions within the superorganism composed of flagellate Streblomastix strix and complex community of Bacteroidetes bacteria on its surface.</title>
        <authorList>
            <person name="Treitli S.C."/>
            <person name="Kolisko M."/>
            <person name="Husnik F."/>
            <person name="Keeling P."/>
            <person name="Hampl V."/>
        </authorList>
    </citation>
    <scope>NUCLEOTIDE SEQUENCE [LARGE SCALE GENOMIC DNA]</scope>
    <source>
        <strain evidence="3">ST1C</strain>
    </source>
</reference>
<evidence type="ECO:0000256" key="1">
    <source>
        <dbReference type="ARBA" id="ARBA00022722"/>
    </source>
</evidence>
<proteinExistence type="predicted"/>
<evidence type="ECO:0000256" key="2">
    <source>
        <dbReference type="ARBA" id="ARBA00022801"/>
    </source>
</evidence>
<dbReference type="PANTHER" id="PTHR12801">
    <property type="entry name" value="RNA EXONUCLEASE REXO1 / RECO3 FAMILY MEMBER-RELATED"/>
    <property type="match status" value="1"/>
</dbReference>
<gene>
    <name evidence="3" type="ORF">EZS28_003544</name>
</gene>
<dbReference type="GO" id="GO:0003676">
    <property type="term" value="F:nucleic acid binding"/>
    <property type="evidence" value="ECO:0007669"/>
    <property type="project" value="InterPro"/>
</dbReference>
<evidence type="ECO:0008006" key="5">
    <source>
        <dbReference type="Google" id="ProtNLM"/>
    </source>
</evidence>
<protein>
    <recommendedName>
        <fullName evidence="5">Exonuclease</fullName>
    </recommendedName>
</protein>
<keyword evidence="1" id="KW-0540">Nuclease</keyword>
<keyword evidence="2" id="KW-0378">Hydrolase</keyword>
<comment type="caution">
    <text evidence="3">The sequence shown here is derived from an EMBL/GenBank/DDBJ whole genome shotgun (WGS) entry which is preliminary data.</text>
</comment>
<dbReference type="Proteomes" id="UP000324800">
    <property type="component" value="Unassembled WGS sequence"/>
</dbReference>
<dbReference type="EMBL" id="SNRW01000475">
    <property type="protein sequence ID" value="KAA6400922.1"/>
    <property type="molecule type" value="Genomic_DNA"/>
</dbReference>
<dbReference type="InterPro" id="IPR036397">
    <property type="entry name" value="RNaseH_sf"/>
</dbReference>
<name>A0A5J4X2G1_9EUKA</name>
<organism evidence="3 4">
    <name type="scientific">Streblomastix strix</name>
    <dbReference type="NCBI Taxonomy" id="222440"/>
    <lineage>
        <taxon>Eukaryota</taxon>
        <taxon>Metamonada</taxon>
        <taxon>Preaxostyla</taxon>
        <taxon>Oxymonadida</taxon>
        <taxon>Streblomastigidae</taxon>
        <taxon>Streblomastix</taxon>
    </lineage>
</organism>
<dbReference type="OrthoDB" id="16516at2759"/>
<dbReference type="AlphaFoldDB" id="A0A5J4X2G1"/>
<evidence type="ECO:0000313" key="4">
    <source>
        <dbReference type="Proteomes" id="UP000324800"/>
    </source>
</evidence>
<dbReference type="InterPro" id="IPR012337">
    <property type="entry name" value="RNaseH-like_sf"/>
</dbReference>
<sequence length="258" mass="30024">MENISDQECKKQLQLIQEITSQNNRSEFIAHGLPYKEIVAISCEFVQSEETYGSKTSLSKISLVDYSGAVLLDSKVKNDSNSEDQKDQRLKYQVVRAKALSLIYGKVLVGYQLETCLKILNMNRPDCMLRDIQICPYLRDKSVSKGEGLNLMVKRILGKDMQEEMNNTLDNGRAIMCLYRLIEELWENDFAKQTAEKLKNKETKKNKIYKSKFILFGLKTRKEDKKEEKIKEKDQIGEFIEVGWKDRNKEKNNKIMNI</sequence>
<dbReference type="InterPro" id="IPR047021">
    <property type="entry name" value="REXO1/3/4-like"/>
</dbReference>
<dbReference type="Gene3D" id="3.30.420.10">
    <property type="entry name" value="Ribonuclease H-like superfamily/Ribonuclease H"/>
    <property type="match status" value="1"/>
</dbReference>